<evidence type="ECO:0000313" key="1">
    <source>
        <dbReference type="EMBL" id="KAJ8071004.1"/>
    </source>
</evidence>
<organism evidence="1 2">
    <name type="scientific">Sclerotinia nivalis</name>
    <dbReference type="NCBI Taxonomy" id="352851"/>
    <lineage>
        <taxon>Eukaryota</taxon>
        <taxon>Fungi</taxon>
        <taxon>Dikarya</taxon>
        <taxon>Ascomycota</taxon>
        <taxon>Pezizomycotina</taxon>
        <taxon>Leotiomycetes</taxon>
        <taxon>Helotiales</taxon>
        <taxon>Sclerotiniaceae</taxon>
        <taxon>Sclerotinia</taxon>
    </lineage>
</organism>
<name>A0A9X0AYK6_9HELO</name>
<proteinExistence type="predicted"/>
<dbReference type="EMBL" id="JAPEIS010000001">
    <property type="protein sequence ID" value="KAJ8071004.1"/>
    <property type="molecule type" value="Genomic_DNA"/>
</dbReference>
<sequence>MILFNLALHARLDSKGATTLICHPGVTLESKLLVNSGVDNNLFADACALAIKRNDGNPLPPQNMVTLKQAAAVVLFTALEPSLKESAPAFIVENQIYTETKDYALDKETAEGLWVRNLSIEK</sequence>
<comment type="caution">
    <text evidence="1">The sequence shown here is derived from an EMBL/GenBank/DDBJ whole genome shotgun (WGS) entry which is preliminary data.</text>
</comment>
<accession>A0A9X0AYK6</accession>
<keyword evidence="2" id="KW-1185">Reference proteome</keyword>
<dbReference type="OrthoDB" id="191139at2759"/>
<gene>
    <name evidence="1" type="ORF">OCU04_001354</name>
</gene>
<reference evidence="1" key="1">
    <citation type="submission" date="2022-11" db="EMBL/GenBank/DDBJ databases">
        <title>Genome Resource of Sclerotinia nivalis Strain SnTB1, a Plant Pathogen Isolated from American Ginseng.</title>
        <authorList>
            <person name="Fan S."/>
        </authorList>
    </citation>
    <scope>NUCLEOTIDE SEQUENCE</scope>
    <source>
        <strain evidence="1">SnTB1</strain>
    </source>
</reference>
<protein>
    <submittedName>
        <fullName evidence="1">Uncharacterized protein</fullName>
    </submittedName>
</protein>
<evidence type="ECO:0000313" key="2">
    <source>
        <dbReference type="Proteomes" id="UP001152300"/>
    </source>
</evidence>
<dbReference type="Proteomes" id="UP001152300">
    <property type="component" value="Unassembled WGS sequence"/>
</dbReference>
<dbReference type="AlphaFoldDB" id="A0A9X0AYK6"/>